<organism evidence="1 2">
    <name type="scientific">Coemansia furcata</name>
    <dbReference type="NCBI Taxonomy" id="417177"/>
    <lineage>
        <taxon>Eukaryota</taxon>
        <taxon>Fungi</taxon>
        <taxon>Fungi incertae sedis</taxon>
        <taxon>Zoopagomycota</taxon>
        <taxon>Kickxellomycotina</taxon>
        <taxon>Kickxellomycetes</taxon>
        <taxon>Kickxellales</taxon>
        <taxon>Kickxellaceae</taxon>
        <taxon>Coemansia</taxon>
    </lineage>
</organism>
<dbReference type="EMBL" id="JANBUP010000177">
    <property type="protein sequence ID" value="KAJ2812664.1"/>
    <property type="molecule type" value="Genomic_DNA"/>
</dbReference>
<accession>A0ACC1LP11</accession>
<evidence type="ECO:0000313" key="1">
    <source>
        <dbReference type="EMBL" id="KAJ2812664.1"/>
    </source>
</evidence>
<dbReference type="Proteomes" id="UP001140096">
    <property type="component" value="Unassembled WGS sequence"/>
</dbReference>
<gene>
    <name evidence="1" type="ORF">H4S07_001242</name>
</gene>
<reference evidence="1" key="1">
    <citation type="submission" date="2022-07" db="EMBL/GenBank/DDBJ databases">
        <title>Phylogenomic reconstructions and comparative analyses of Kickxellomycotina fungi.</title>
        <authorList>
            <person name="Reynolds N.K."/>
            <person name="Stajich J.E."/>
            <person name="Barry K."/>
            <person name="Grigoriev I.V."/>
            <person name="Crous P."/>
            <person name="Smith M.E."/>
        </authorList>
    </citation>
    <scope>NUCLEOTIDE SEQUENCE</scope>
    <source>
        <strain evidence="1">CBS 102833</strain>
    </source>
</reference>
<sequence length="418" mass="45884">MYTPVGRTDSSGAGHPVLPADIGQALAELAATMGNSSGSGVMGDDEWAFVVSDKWVMTIQSLAIVSLISSVFVLAAIAHIAHRHGKYLKRLSLRVSGYVAMADLLSSVAQIVMLQNNVMMDQTESGLRFILWLSMFSTLLFVFLTLAISIQLHLSTLTKIRVAVYMRLERWYVPVSVFLAALLPAIAVAQMRGIYWVPYMHAFNWPAESWVRRLVLWMCNYVWVVLTIAYCSGVAILLSLRIWAMWRSSVEVIAAPRMPEKWDWNRLTSASSVRESHDTETLKDSGSSQFSVGDGGAGLFSPTIGRRQSLEPAGGSRRGYLVTVVGGHEGPGGAAMAVRSYVDKRRFLRSVQRLACYPLVPIITQLGVVAMNMTAEPSRGLYVYGTAMACLSGLLNLLVFMLNPALPDIWRDSALASL</sequence>
<keyword evidence="2" id="KW-1185">Reference proteome</keyword>
<evidence type="ECO:0000313" key="2">
    <source>
        <dbReference type="Proteomes" id="UP001140096"/>
    </source>
</evidence>
<protein>
    <submittedName>
        <fullName evidence="1">Uncharacterized protein</fullName>
    </submittedName>
</protein>
<comment type="caution">
    <text evidence="1">The sequence shown here is derived from an EMBL/GenBank/DDBJ whole genome shotgun (WGS) entry which is preliminary data.</text>
</comment>
<name>A0ACC1LP11_9FUNG</name>
<proteinExistence type="predicted"/>